<dbReference type="EMBL" id="SSFO01000055">
    <property type="protein sequence ID" value="TXI34831.1"/>
    <property type="molecule type" value="Genomic_DNA"/>
</dbReference>
<keyword evidence="3" id="KW-0233">DNA recombination</keyword>
<evidence type="ECO:0000256" key="1">
    <source>
        <dbReference type="ARBA" id="ARBA00022908"/>
    </source>
</evidence>
<reference evidence="5 6" key="1">
    <citation type="submission" date="2018-09" db="EMBL/GenBank/DDBJ databases">
        <title>Metagenome Assembled Genomes from an Advanced Water Purification Facility.</title>
        <authorList>
            <person name="Stamps B.W."/>
            <person name="Spear J.R."/>
        </authorList>
    </citation>
    <scope>NUCLEOTIDE SEQUENCE [LARGE SCALE GENOMIC DNA]</scope>
    <source>
        <strain evidence="5">Bin_52_1</strain>
    </source>
</reference>
<dbReference type="SUPFAM" id="SSF56349">
    <property type="entry name" value="DNA breaking-rejoining enzymes"/>
    <property type="match status" value="1"/>
</dbReference>
<dbReference type="Gene3D" id="1.10.443.10">
    <property type="entry name" value="Intergrase catalytic core"/>
    <property type="match status" value="1"/>
</dbReference>
<evidence type="ECO:0000256" key="2">
    <source>
        <dbReference type="ARBA" id="ARBA00023125"/>
    </source>
</evidence>
<evidence type="ECO:0000259" key="4">
    <source>
        <dbReference type="PROSITE" id="PS51898"/>
    </source>
</evidence>
<dbReference type="InterPro" id="IPR010998">
    <property type="entry name" value="Integrase_recombinase_N"/>
</dbReference>
<dbReference type="AlphaFoldDB" id="A0A5C7W9Y9"/>
<dbReference type="GO" id="GO:0015074">
    <property type="term" value="P:DNA integration"/>
    <property type="evidence" value="ECO:0007669"/>
    <property type="project" value="UniProtKB-KW"/>
</dbReference>
<comment type="caution">
    <text evidence="5">The sequence shown here is derived from an EMBL/GenBank/DDBJ whole genome shotgun (WGS) entry which is preliminary data.</text>
</comment>
<evidence type="ECO:0000313" key="6">
    <source>
        <dbReference type="Proteomes" id="UP000321110"/>
    </source>
</evidence>
<keyword evidence="2" id="KW-0238">DNA-binding</keyword>
<name>A0A5C7W9Y9_AQUAC</name>
<protein>
    <submittedName>
        <fullName evidence="5">Site-specific integrase</fullName>
    </submittedName>
</protein>
<dbReference type="Gene3D" id="1.10.150.130">
    <property type="match status" value="1"/>
</dbReference>
<dbReference type="GO" id="GO:0006310">
    <property type="term" value="P:DNA recombination"/>
    <property type="evidence" value="ECO:0007669"/>
    <property type="project" value="UniProtKB-KW"/>
</dbReference>
<accession>A0A5C7W9Y9</accession>
<evidence type="ECO:0000313" key="5">
    <source>
        <dbReference type="EMBL" id="TXI34831.1"/>
    </source>
</evidence>
<dbReference type="GO" id="GO:0003677">
    <property type="term" value="F:DNA binding"/>
    <property type="evidence" value="ECO:0007669"/>
    <property type="project" value="UniProtKB-KW"/>
</dbReference>
<proteinExistence type="predicted"/>
<sequence length="328" mass="36838">MASYEQRPEGTGPWRAQICRKGYPRLSATFDTKAEAEAWAVQTEAKMLSGRYVDLREATKVTLGDGLEKYLAEFTPGKRGAKQEEVRIKAWLEEPLTKKALSDVTSADLSAYRDKRLKIDKVSASTVRSELSIISVVYKAYDKDWGMPGIVNPMKSVRLPKPAKGRDRRIEGDELERLCEAAGKKHPELPLIFMLAADTAMRRSELVTITADQVKGCVVKLEFTKNGDDRDVPLSTTAVEILNRITPREDGRLFSLSPQTVSNYMAEVRREAGIKDLRLHDLRHEATSRLFEKGLHIMEAAAVTGHKTLDQLKKYTHLRAENIAKKLG</sequence>
<dbReference type="InterPro" id="IPR050090">
    <property type="entry name" value="Tyrosine_recombinase_XerCD"/>
</dbReference>
<dbReference type="PANTHER" id="PTHR30349:SF94">
    <property type="entry name" value="INTEGRASE_RECOMBINASE HI_1414-RELATED"/>
    <property type="match status" value="1"/>
</dbReference>
<dbReference type="Proteomes" id="UP000321110">
    <property type="component" value="Unassembled WGS sequence"/>
</dbReference>
<dbReference type="PANTHER" id="PTHR30349">
    <property type="entry name" value="PHAGE INTEGRASE-RELATED"/>
    <property type="match status" value="1"/>
</dbReference>
<dbReference type="InterPro" id="IPR011010">
    <property type="entry name" value="DNA_brk_join_enz"/>
</dbReference>
<dbReference type="InterPro" id="IPR013762">
    <property type="entry name" value="Integrase-like_cat_sf"/>
</dbReference>
<dbReference type="CDD" id="cd00796">
    <property type="entry name" value="INT_Rci_Hp1_C"/>
    <property type="match status" value="1"/>
</dbReference>
<keyword evidence="1" id="KW-0229">DNA integration</keyword>
<dbReference type="Pfam" id="PF00589">
    <property type="entry name" value="Phage_integrase"/>
    <property type="match status" value="1"/>
</dbReference>
<feature type="domain" description="Tyr recombinase" evidence="4">
    <location>
        <begin position="165"/>
        <end position="328"/>
    </location>
</feature>
<evidence type="ECO:0000256" key="3">
    <source>
        <dbReference type="ARBA" id="ARBA00023172"/>
    </source>
</evidence>
<dbReference type="PROSITE" id="PS51898">
    <property type="entry name" value="TYR_RECOMBINASE"/>
    <property type="match status" value="1"/>
</dbReference>
<organism evidence="5 6">
    <name type="scientific">Aquipseudomonas alcaligenes</name>
    <name type="common">Pseudomonas alcaligenes</name>
    <dbReference type="NCBI Taxonomy" id="43263"/>
    <lineage>
        <taxon>Bacteria</taxon>
        <taxon>Pseudomonadati</taxon>
        <taxon>Pseudomonadota</taxon>
        <taxon>Gammaproteobacteria</taxon>
        <taxon>Pseudomonadales</taxon>
        <taxon>Pseudomonadaceae</taxon>
        <taxon>Aquipseudomonas</taxon>
    </lineage>
</organism>
<dbReference type="InterPro" id="IPR002104">
    <property type="entry name" value="Integrase_catalytic"/>
</dbReference>
<gene>
    <name evidence="5" type="ORF">E6Q69_02995</name>
</gene>